<dbReference type="GO" id="GO:0005634">
    <property type="term" value="C:nucleus"/>
    <property type="evidence" value="ECO:0007669"/>
    <property type="project" value="TreeGrafter"/>
</dbReference>
<evidence type="ECO:0000256" key="1">
    <source>
        <dbReference type="ARBA" id="ARBA00005234"/>
    </source>
</evidence>
<dbReference type="Gene3D" id="3.40.395.10">
    <property type="entry name" value="Adenoviral Proteinase, Chain A"/>
    <property type="match status" value="1"/>
</dbReference>
<dbReference type="EMBL" id="JAACJM010000055">
    <property type="protein sequence ID" value="KAF5356422.1"/>
    <property type="molecule type" value="Genomic_DNA"/>
</dbReference>
<reference evidence="7 8" key="1">
    <citation type="journal article" date="2020" name="ISME J.">
        <title>Uncovering the hidden diversity of litter-decomposition mechanisms in mushroom-forming fungi.</title>
        <authorList>
            <person name="Floudas D."/>
            <person name="Bentzer J."/>
            <person name="Ahren D."/>
            <person name="Johansson T."/>
            <person name="Persson P."/>
            <person name="Tunlid A."/>
        </authorList>
    </citation>
    <scope>NUCLEOTIDE SEQUENCE [LARGE SCALE GENOMIC DNA]</scope>
    <source>
        <strain evidence="7 8">CBS 291.85</strain>
    </source>
</reference>
<dbReference type="GO" id="GO:0070139">
    <property type="term" value="F:SUMO-specific endopeptidase activity"/>
    <property type="evidence" value="ECO:0007669"/>
    <property type="project" value="TreeGrafter"/>
</dbReference>
<accession>A0A8H5LFY1</accession>
<keyword evidence="5" id="KW-0378">Hydrolase</keyword>
<dbReference type="InterPro" id="IPR003653">
    <property type="entry name" value="Peptidase_C48_C"/>
</dbReference>
<dbReference type="GO" id="GO:0006508">
    <property type="term" value="P:proteolysis"/>
    <property type="evidence" value="ECO:0007669"/>
    <property type="project" value="UniProtKB-KW"/>
</dbReference>
<dbReference type="PANTHER" id="PTHR46896:SF3">
    <property type="entry name" value="FI06413P-RELATED"/>
    <property type="match status" value="1"/>
</dbReference>
<dbReference type="AlphaFoldDB" id="A0A8H5LFY1"/>
<evidence type="ECO:0000256" key="2">
    <source>
        <dbReference type="ARBA" id="ARBA00022553"/>
    </source>
</evidence>
<dbReference type="GO" id="GO:0005737">
    <property type="term" value="C:cytoplasm"/>
    <property type="evidence" value="ECO:0007669"/>
    <property type="project" value="TreeGrafter"/>
</dbReference>
<dbReference type="OrthoDB" id="442460at2759"/>
<name>A0A8H5LFY1_9AGAR</name>
<keyword evidence="2" id="KW-0597">Phosphoprotein</keyword>
<keyword evidence="8" id="KW-1185">Reference proteome</keyword>
<dbReference type="PROSITE" id="PS50600">
    <property type="entry name" value="ULP_PROTEASE"/>
    <property type="match status" value="1"/>
</dbReference>
<dbReference type="Proteomes" id="UP000559256">
    <property type="component" value="Unassembled WGS sequence"/>
</dbReference>
<comment type="similarity">
    <text evidence="1">Belongs to the peptidase C48 family.</text>
</comment>
<dbReference type="InterPro" id="IPR051947">
    <property type="entry name" value="Sentrin-specific_protease"/>
</dbReference>
<dbReference type="Pfam" id="PF02902">
    <property type="entry name" value="Peptidase_C48"/>
    <property type="match status" value="1"/>
</dbReference>
<evidence type="ECO:0000256" key="5">
    <source>
        <dbReference type="ARBA" id="ARBA00022801"/>
    </source>
</evidence>
<evidence type="ECO:0000259" key="6">
    <source>
        <dbReference type="PROSITE" id="PS50600"/>
    </source>
</evidence>
<organism evidence="7 8">
    <name type="scientific">Tetrapyrgos nigripes</name>
    <dbReference type="NCBI Taxonomy" id="182062"/>
    <lineage>
        <taxon>Eukaryota</taxon>
        <taxon>Fungi</taxon>
        <taxon>Dikarya</taxon>
        <taxon>Basidiomycota</taxon>
        <taxon>Agaricomycotina</taxon>
        <taxon>Agaricomycetes</taxon>
        <taxon>Agaricomycetidae</taxon>
        <taxon>Agaricales</taxon>
        <taxon>Marasmiineae</taxon>
        <taxon>Marasmiaceae</taxon>
        <taxon>Tetrapyrgos</taxon>
    </lineage>
</organism>
<dbReference type="SUPFAM" id="SSF54001">
    <property type="entry name" value="Cysteine proteinases"/>
    <property type="match status" value="1"/>
</dbReference>
<dbReference type="PANTHER" id="PTHR46896">
    <property type="entry name" value="SENTRIN-SPECIFIC PROTEASE"/>
    <property type="match status" value="1"/>
</dbReference>
<comment type="caution">
    <text evidence="7">The sequence shown here is derived from an EMBL/GenBank/DDBJ whole genome shotgun (WGS) entry which is preliminary data.</text>
</comment>
<proteinExistence type="inferred from homology"/>
<evidence type="ECO:0000256" key="4">
    <source>
        <dbReference type="ARBA" id="ARBA00022786"/>
    </source>
</evidence>
<dbReference type="InterPro" id="IPR038765">
    <property type="entry name" value="Papain-like_cys_pep_sf"/>
</dbReference>
<protein>
    <recommendedName>
        <fullName evidence="6">Ubiquitin-like protease family profile domain-containing protein</fullName>
    </recommendedName>
</protein>
<dbReference type="GO" id="GO:0016926">
    <property type="term" value="P:protein desumoylation"/>
    <property type="evidence" value="ECO:0007669"/>
    <property type="project" value="TreeGrafter"/>
</dbReference>
<keyword evidence="3" id="KW-0645">Protease</keyword>
<evidence type="ECO:0000256" key="3">
    <source>
        <dbReference type="ARBA" id="ARBA00022670"/>
    </source>
</evidence>
<keyword evidence="4" id="KW-0833">Ubl conjugation pathway</keyword>
<gene>
    <name evidence="7" type="ORF">D9758_009461</name>
</gene>
<feature type="domain" description="Ubiquitin-like protease family profile" evidence="6">
    <location>
        <begin position="61"/>
        <end position="262"/>
    </location>
</feature>
<evidence type="ECO:0000313" key="8">
    <source>
        <dbReference type="Proteomes" id="UP000559256"/>
    </source>
</evidence>
<evidence type="ECO:0000313" key="7">
    <source>
        <dbReference type="EMBL" id="KAF5356422.1"/>
    </source>
</evidence>
<sequence length="312" mass="36073">MPSASTSSPQAISSDQLDAMKDAQDILLEGIVRDDDEIAELSQGDPEEVILYYPWEGVDGVQLYRQDFRQLEPPGWLDDSLIEIGLKLFQIRLEEANPELAEQIHIFTPFFYPILSKNTDNLEEGYRHVRGWTDADKVDIFRKKYLVVPINRSFHWYLAIIYHPEYALDDSTEERRCVLTSYPVDRQTTVMTDRASIWTLDPLGFDRPEVVDTLAFYLKAEAREKHGVSISDQKLVGRKALTPTQPNWYDCGPYILVFAKAFMTSPDDFLESISGNKAESFWVAEEFQAIRNFLKAEINKFSKQWTAWKKSH</sequence>